<dbReference type="AlphaFoldDB" id="A0A1G7JFC9"/>
<dbReference type="Pfam" id="PF13173">
    <property type="entry name" value="AAA_14"/>
    <property type="match status" value="1"/>
</dbReference>
<feature type="domain" description="AAA" evidence="1">
    <location>
        <begin position="30"/>
        <end position="151"/>
    </location>
</feature>
<dbReference type="Pfam" id="PF13635">
    <property type="entry name" value="DUF4143"/>
    <property type="match status" value="1"/>
</dbReference>
<dbReference type="Proteomes" id="UP000198994">
    <property type="component" value="Unassembled WGS sequence"/>
</dbReference>
<dbReference type="InterPro" id="IPR027417">
    <property type="entry name" value="P-loop_NTPase"/>
</dbReference>
<reference evidence="4" key="1">
    <citation type="submission" date="2016-10" db="EMBL/GenBank/DDBJ databases">
        <authorList>
            <person name="Varghese N."/>
            <person name="Submissions S."/>
        </authorList>
    </citation>
    <scope>NUCLEOTIDE SEQUENCE [LARGE SCALE GENOMIC DNA]</scope>
    <source>
        <strain evidence="4">DSM 10146</strain>
    </source>
</reference>
<evidence type="ECO:0000313" key="3">
    <source>
        <dbReference type="EMBL" id="SDF23647.1"/>
    </source>
</evidence>
<accession>A0A1G7JFC9</accession>
<keyword evidence="4" id="KW-1185">Reference proteome</keyword>
<evidence type="ECO:0000259" key="1">
    <source>
        <dbReference type="Pfam" id="PF13173"/>
    </source>
</evidence>
<sequence length="399" mass="43897">MQICHAMEYLQGMYTRQSNQIVESALKSQAAVVLLGPRQVGKTTLALDIASERASVYLDLERDADRQILIEPDLYLDEQAGKLVILDEVQQMPGLFKSLRGQIDRRRRAGFRTGQFLLLGSASNVLLQQSAESLAGRVRYIEMPPLQLAEVGADRSNTLWLRGGFPDSFLAGSDQASMAWRLDFLRTYLERDIPALGPRIPAATLRRFWTMLAHVQGGLLNAAALAEGLGVSGQTVGRYLDLLVDLMLVRRLQPWHENVGKRLVKSPKVYVRDSGIVHALLGIENTEGLLGHPVVGGSWEGYCIEALLAAAPTGTEPFFYRTSAGAELDLVLRLPGSDIWAIEIKRTTAPKVSRGFHTGADDIKADQKLLIYAGERDVPVADGIRATPLEHGVRLLRAL</sequence>
<dbReference type="SUPFAM" id="SSF52540">
    <property type="entry name" value="P-loop containing nucleoside triphosphate hydrolases"/>
    <property type="match status" value="1"/>
</dbReference>
<dbReference type="PANTHER" id="PTHR43566:SF2">
    <property type="entry name" value="DUF4143 DOMAIN-CONTAINING PROTEIN"/>
    <property type="match status" value="1"/>
</dbReference>
<dbReference type="InterPro" id="IPR025420">
    <property type="entry name" value="DUF4143"/>
</dbReference>
<gene>
    <name evidence="3" type="ORF">SAMN04488105_11532</name>
</gene>
<dbReference type="EMBL" id="FNAV01000015">
    <property type="protein sequence ID" value="SDF23647.1"/>
    <property type="molecule type" value="Genomic_DNA"/>
</dbReference>
<evidence type="ECO:0000313" key="4">
    <source>
        <dbReference type="Proteomes" id="UP000198994"/>
    </source>
</evidence>
<protein>
    <recommendedName>
        <fullName evidence="5">AAA+ ATPase domain-containing protein</fullName>
    </recommendedName>
</protein>
<dbReference type="STRING" id="282683.SAMN04488105_11532"/>
<evidence type="ECO:0008006" key="5">
    <source>
        <dbReference type="Google" id="ProtNLM"/>
    </source>
</evidence>
<organism evidence="3 4">
    <name type="scientific">Salipiger thiooxidans</name>
    <dbReference type="NCBI Taxonomy" id="282683"/>
    <lineage>
        <taxon>Bacteria</taxon>
        <taxon>Pseudomonadati</taxon>
        <taxon>Pseudomonadota</taxon>
        <taxon>Alphaproteobacteria</taxon>
        <taxon>Rhodobacterales</taxon>
        <taxon>Roseobacteraceae</taxon>
        <taxon>Salipiger</taxon>
    </lineage>
</organism>
<dbReference type="Gene3D" id="3.40.50.300">
    <property type="entry name" value="P-loop containing nucleotide triphosphate hydrolases"/>
    <property type="match status" value="1"/>
</dbReference>
<dbReference type="InterPro" id="IPR041682">
    <property type="entry name" value="AAA_14"/>
</dbReference>
<feature type="domain" description="DUF4143" evidence="2">
    <location>
        <begin position="190"/>
        <end position="346"/>
    </location>
</feature>
<dbReference type="PANTHER" id="PTHR43566">
    <property type="entry name" value="CONSERVED PROTEIN"/>
    <property type="match status" value="1"/>
</dbReference>
<evidence type="ECO:0000259" key="2">
    <source>
        <dbReference type="Pfam" id="PF13635"/>
    </source>
</evidence>
<name>A0A1G7JFC9_9RHOB</name>
<proteinExistence type="predicted"/>